<protein>
    <submittedName>
        <fullName evidence="5">Mandelate racemase/muconate lactonizing protein</fullName>
    </submittedName>
</protein>
<dbReference type="OrthoDB" id="9802699at2"/>
<dbReference type="Pfam" id="PF02746">
    <property type="entry name" value="MR_MLE_N"/>
    <property type="match status" value="1"/>
</dbReference>
<dbReference type="GO" id="GO:0009063">
    <property type="term" value="P:amino acid catabolic process"/>
    <property type="evidence" value="ECO:0007669"/>
    <property type="project" value="InterPro"/>
</dbReference>
<dbReference type="PROSITE" id="PS00909">
    <property type="entry name" value="MR_MLE_2"/>
    <property type="match status" value="1"/>
</dbReference>
<dbReference type="Gene3D" id="3.30.390.10">
    <property type="entry name" value="Enolase-like, N-terminal domain"/>
    <property type="match status" value="1"/>
</dbReference>
<dbReference type="RefSeq" id="WP_008840741.1">
    <property type="nucleotide sequence ID" value="NZ_AHAM01000339.1"/>
</dbReference>
<dbReference type="EMBL" id="AHAM01000339">
    <property type="protein sequence ID" value="EHK52300.1"/>
    <property type="molecule type" value="Genomic_DNA"/>
</dbReference>
<accession>H0I3Y4</accession>
<dbReference type="GO" id="GO:0016052">
    <property type="term" value="P:carbohydrate catabolic process"/>
    <property type="evidence" value="ECO:0007669"/>
    <property type="project" value="TreeGrafter"/>
</dbReference>
<dbReference type="InterPro" id="IPR046945">
    <property type="entry name" value="RHMD-like"/>
</dbReference>
<dbReference type="PANTHER" id="PTHR13794">
    <property type="entry name" value="ENOLASE SUPERFAMILY, MANDELATE RACEMASE"/>
    <property type="match status" value="1"/>
</dbReference>
<keyword evidence="6" id="KW-1185">Reference proteome</keyword>
<dbReference type="SUPFAM" id="SSF51604">
    <property type="entry name" value="Enolase C-terminal domain-like"/>
    <property type="match status" value="1"/>
</dbReference>
<evidence type="ECO:0000313" key="6">
    <source>
        <dbReference type="Proteomes" id="UP000003250"/>
    </source>
</evidence>
<dbReference type="SMART" id="SM00922">
    <property type="entry name" value="MR_MLE"/>
    <property type="match status" value="1"/>
</dbReference>
<evidence type="ECO:0000256" key="1">
    <source>
        <dbReference type="ARBA" id="ARBA00001946"/>
    </source>
</evidence>
<comment type="cofactor">
    <cofactor evidence="1">
        <name>Mg(2+)</name>
        <dbReference type="ChEBI" id="CHEBI:18420"/>
    </cofactor>
</comment>
<dbReference type="InterPro" id="IPR018110">
    <property type="entry name" value="Mandel_Rmase/mucon_lact_enz_CS"/>
</dbReference>
<dbReference type="Gene3D" id="3.20.20.120">
    <property type="entry name" value="Enolase-like C-terminal domain"/>
    <property type="match status" value="1"/>
</dbReference>
<dbReference type="PANTHER" id="PTHR13794:SF58">
    <property type="entry name" value="MITOCHONDRIAL ENOLASE SUPERFAMILY MEMBER 1"/>
    <property type="match status" value="1"/>
</dbReference>
<dbReference type="GO" id="GO:0000287">
    <property type="term" value="F:magnesium ion binding"/>
    <property type="evidence" value="ECO:0007669"/>
    <property type="project" value="TreeGrafter"/>
</dbReference>
<reference evidence="5 6" key="1">
    <citation type="journal article" date="2012" name="J. Bacteriol.">
        <title>Draft Genome Sequence of Mesorhizobium alhagi CCNWXJ12-2T, a Novel Salt-Resistant Species Isolated from the Desert of Northwestern China.</title>
        <authorList>
            <person name="Zhou M."/>
            <person name="Chen W."/>
            <person name="Chen H."/>
            <person name="Wei G."/>
        </authorList>
    </citation>
    <scope>NUCLEOTIDE SEQUENCE [LARGE SCALE GENOMIC DNA]</scope>
    <source>
        <strain evidence="5 6">CCNWXJ12-2</strain>
    </source>
</reference>
<feature type="domain" description="Mandelate racemase/muconate lactonizing enzyme C-terminal" evidence="4">
    <location>
        <begin position="146"/>
        <end position="244"/>
    </location>
</feature>
<dbReference type="CDD" id="cd03316">
    <property type="entry name" value="MR_like"/>
    <property type="match status" value="1"/>
</dbReference>
<keyword evidence="3" id="KW-0460">Magnesium</keyword>
<sequence length="368" mass="40275">MKIVDIKVTPIVVPLKKTFKGSKYQMSSRATLITRLLTDEGVMGTTYNGDEVHTQNIIARIITDEILPLIQGKDPSRPEAIWELMKPLTFDILRDRRLVIMAMSAVDSACWDVVGKCARLPLSRLWGGYRDSLPIIAIGGYYGLTHAELAAEVEDYIAMGIGGCKMKIGGASPAVDAERFMAMRKAGGEDFILMADANQGYTQAEALEFAARVADGKPRWLEEPVRWDNARNDLRDVRLRTGIPVTAGQSETGRADARDLMAAGAIDVCNFDASWSGGPTEWLRVAGCAASYGVQMAHHEEPQIAAHLLAAFAHGTYLECFHPDRDPIFWNLLASRGECKNGIYVVPTGPGLGIELNEDYVAKYAVNA</sequence>
<dbReference type="AlphaFoldDB" id="H0I3Y4"/>
<dbReference type="SUPFAM" id="SSF54826">
    <property type="entry name" value="Enolase N-terminal domain-like"/>
    <property type="match status" value="1"/>
</dbReference>
<organism evidence="5 6">
    <name type="scientific">Mesorhizobium alhagi CCNWXJ12-2</name>
    <dbReference type="NCBI Taxonomy" id="1107882"/>
    <lineage>
        <taxon>Bacteria</taxon>
        <taxon>Pseudomonadati</taxon>
        <taxon>Pseudomonadota</taxon>
        <taxon>Alphaproteobacteria</taxon>
        <taxon>Hyphomicrobiales</taxon>
        <taxon>Phyllobacteriaceae</taxon>
        <taxon>Allomesorhizobium</taxon>
    </lineage>
</organism>
<keyword evidence="2" id="KW-0479">Metal-binding</keyword>
<dbReference type="SFLD" id="SFLDS00001">
    <property type="entry name" value="Enolase"/>
    <property type="match status" value="1"/>
</dbReference>
<dbReference type="InterPro" id="IPR029017">
    <property type="entry name" value="Enolase-like_N"/>
</dbReference>
<dbReference type="InterPro" id="IPR013341">
    <property type="entry name" value="Mandelate_racemase_N_dom"/>
</dbReference>
<evidence type="ECO:0000259" key="4">
    <source>
        <dbReference type="SMART" id="SM00922"/>
    </source>
</evidence>
<gene>
    <name evidence="5" type="ORF">MAXJ12_36016</name>
</gene>
<dbReference type="PATRIC" id="fig|1107882.3.peg.6934"/>
<dbReference type="InterPro" id="IPR013342">
    <property type="entry name" value="Mandelate_racemase_C"/>
</dbReference>
<dbReference type="InterPro" id="IPR029065">
    <property type="entry name" value="Enolase_C-like"/>
</dbReference>
<evidence type="ECO:0000313" key="5">
    <source>
        <dbReference type="EMBL" id="EHK52300.1"/>
    </source>
</evidence>
<name>H0I3Y4_9HYPH</name>
<dbReference type="GO" id="GO:0016836">
    <property type="term" value="F:hydro-lyase activity"/>
    <property type="evidence" value="ECO:0007669"/>
    <property type="project" value="TreeGrafter"/>
</dbReference>
<evidence type="ECO:0000256" key="2">
    <source>
        <dbReference type="ARBA" id="ARBA00022723"/>
    </source>
</evidence>
<dbReference type="InterPro" id="IPR036849">
    <property type="entry name" value="Enolase-like_C_sf"/>
</dbReference>
<dbReference type="Proteomes" id="UP000003250">
    <property type="component" value="Unassembled WGS sequence"/>
</dbReference>
<proteinExistence type="predicted"/>
<dbReference type="Pfam" id="PF13378">
    <property type="entry name" value="MR_MLE_C"/>
    <property type="match status" value="1"/>
</dbReference>
<evidence type="ECO:0000256" key="3">
    <source>
        <dbReference type="ARBA" id="ARBA00022842"/>
    </source>
</evidence>